<organism evidence="1 2">
    <name type="scientific">Pseudovibrio axinellae</name>
    <dbReference type="NCBI Taxonomy" id="989403"/>
    <lineage>
        <taxon>Bacteria</taxon>
        <taxon>Pseudomonadati</taxon>
        <taxon>Pseudomonadota</taxon>
        <taxon>Alphaproteobacteria</taxon>
        <taxon>Hyphomicrobiales</taxon>
        <taxon>Stappiaceae</taxon>
        <taxon>Pseudovibrio</taxon>
    </lineage>
</organism>
<dbReference type="Gene3D" id="2.60.120.200">
    <property type="match status" value="2"/>
</dbReference>
<protein>
    <submittedName>
        <fullName evidence="1">Uncharacterized protein</fullName>
    </submittedName>
</protein>
<keyword evidence="2" id="KW-1185">Reference proteome</keyword>
<dbReference type="AlphaFoldDB" id="A0A165UM09"/>
<name>A0A165UM09_9HYPH</name>
<dbReference type="Pfam" id="PF14099">
    <property type="entry name" value="Polysacc_lyase"/>
    <property type="match status" value="1"/>
</dbReference>
<dbReference type="RefSeq" id="WP_068009567.1">
    <property type="nucleotide sequence ID" value="NZ_FOFM01000001.1"/>
</dbReference>
<proteinExistence type="predicted"/>
<sequence>MPGSDLRQTFKMFTPLIFAIIGIAVVASPILASANGKEPVSPTESASKKVVIETPQAGGGVHVDEMQQTQCAVMIDDFNEYPSADDWDIHRMNKPENFQIQSKVVRDGKHSLAITVFGDDELDSEGNLKNELWVARQKRCKFGDEVWYSFSFQIEGTVWPAGSTRWVIGQWKEDSGGSPFLAQRFDNGVFHITVQHNKIRKLVAQADGSYKQDYKDFSRDLQQMLSLDRQGFRNKNDASRTSGEFLQSGMTLEELKEAIQKQDTSKFPFLADPETYSDYPGIKIELSDNPVLPDPTDGWVDMRYRVKGSREGQGIIEIWANGTFIARVTGYIGNDKFSGDTQYFKFGHYRDYDRDDLQSTVYLDRFRRGPHRSDVD</sequence>
<evidence type="ECO:0000313" key="2">
    <source>
        <dbReference type="Proteomes" id="UP000076577"/>
    </source>
</evidence>
<dbReference type="OrthoDB" id="7330009at2"/>
<dbReference type="PATRIC" id="fig|989403.3.peg.4185"/>
<comment type="caution">
    <text evidence="1">The sequence shown here is derived from an EMBL/GenBank/DDBJ whole genome shotgun (WGS) entry which is preliminary data.</text>
</comment>
<dbReference type="EMBL" id="LMCB01000098">
    <property type="protein sequence ID" value="KZL12535.1"/>
    <property type="molecule type" value="Genomic_DNA"/>
</dbReference>
<reference evidence="1 2" key="1">
    <citation type="journal article" date="2016" name="Front. Microbiol.">
        <title>Comparative Genomic Analysis Reveals a Diverse Repertoire of Genes Involved in Prokaryote-Eukaryote Interactions within the Pseudovibrio Genus.</title>
        <authorList>
            <person name="Romano S."/>
            <person name="Fernandez-Guerra A."/>
            <person name="Reen F.J."/>
            <person name="Glockner F.O."/>
            <person name="Crowley S.P."/>
            <person name="O'Sullivan O."/>
            <person name="Cotter P.D."/>
            <person name="Adams C."/>
            <person name="Dobson A.D."/>
            <person name="O'Gara F."/>
        </authorList>
    </citation>
    <scope>NUCLEOTIDE SEQUENCE [LARGE SCALE GENOMIC DNA]</scope>
    <source>
        <strain evidence="1 2">Ad2</strain>
    </source>
</reference>
<dbReference type="Proteomes" id="UP000076577">
    <property type="component" value="Unassembled WGS sequence"/>
</dbReference>
<evidence type="ECO:0000313" key="1">
    <source>
        <dbReference type="EMBL" id="KZL12535.1"/>
    </source>
</evidence>
<accession>A0A165UM09</accession>
<dbReference type="InterPro" id="IPR025975">
    <property type="entry name" value="Polysacc_lyase"/>
</dbReference>
<gene>
    <name evidence="1" type="ORF">PsAD2_03840</name>
</gene>